<dbReference type="Proteomes" id="UP000681356">
    <property type="component" value="Unassembled WGS sequence"/>
</dbReference>
<evidence type="ECO:0000313" key="7">
    <source>
        <dbReference type="EMBL" id="MBS0123799.1"/>
    </source>
</evidence>
<dbReference type="PANTHER" id="PTHR42789">
    <property type="entry name" value="D-ISOMER SPECIFIC 2-HYDROXYACID DEHYDROGENASE FAMILY PROTEIN (AFU_ORTHOLOGUE AFUA_6G10090)"/>
    <property type="match status" value="1"/>
</dbReference>
<evidence type="ECO:0000256" key="4">
    <source>
        <dbReference type="RuleBase" id="RU003719"/>
    </source>
</evidence>
<dbReference type="Gene3D" id="3.40.50.720">
    <property type="entry name" value="NAD(P)-binding Rossmann-like Domain"/>
    <property type="match status" value="2"/>
</dbReference>
<proteinExistence type="inferred from homology"/>
<dbReference type="InterPro" id="IPR006140">
    <property type="entry name" value="D-isomer_DH_NAD-bd"/>
</dbReference>
<comment type="similarity">
    <text evidence="1 4">Belongs to the D-isomer specific 2-hydroxyacid dehydrogenase family.</text>
</comment>
<dbReference type="Pfam" id="PF00389">
    <property type="entry name" value="2-Hacid_dh"/>
    <property type="match status" value="1"/>
</dbReference>
<feature type="domain" description="D-isomer specific 2-hydroxyacid dehydrogenase NAD-binding" evidence="6">
    <location>
        <begin position="112"/>
        <end position="289"/>
    </location>
</feature>
<dbReference type="InterPro" id="IPR006139">
    <property type="entry name" value="D-isomer_2_OHA_DH_cat_dom"/>
</dbReference>
<feature type="domain" description="D-isomer specific 2-hydroxyacid dehydrogenase catalytic" evidence="5">
    <location>
        <begin position="22"/>
        <end position="320"/>
    </location>
</feature>
<accession>A0A8J8B7K4</accession>
<dbReference type="Pfam" id="PF02826">
    <property type="entry name" value="2-Hacid_dh_C"/>
    <property type="match status" value="1"/>
</dbReference>
<dbReference type="RefSeq" id="WP_212535753.1">
    <property type="nucleotide sequence ID" value="NZ_JAGTUU010000002.1"/>
</dbReference>
<dbReference type="GO" id="GO:0051287">
    <property type="term" value="F:NAD binding"/>
    <property type="evidence" value="ECO:0007669"/>
    <property type="project" value="InterPro"/>
</dbReference>
<dbReference type="InterPro" id="IPR050857">
    <property type="entry name" value="D-2-hydroxyacid_DH"/>
</dbReference>
<evidence type="ECO:0000313" key="8">
    <source>
        <dbReference type="Proteomes" id="UP000681356"/>
    </source>
</evidence>
<evidence type="ECO:0000259" key="5">
    <source>
        <dbReference type="Pfam" id="PF00389"/>
    </source>
</evidence>
<dbReference type="AlphaFoldDB" id="A0A8J8B7K4"/>
<dbReference type="SUPFAM" id="SSF51735">
    <property type="entry name" value="NAD(P)-binding Rossmann-fold domains"/>
    <property type="match status" value="1"/>
</dbReference>
<dbReference type="GO" id="GO:0016616">
    <property type="term" value="F:oxidoreductase activity, acting on the CH-OH group of donors, NAD or NADP as acceptor"/>
    <property type="evidence" value="ECO:0007669"/>
    <property type="project" value="InterPro"/>
</dbReference>
<dbReference type="InterPro" id="IPR036291">
    <property type="entry name" value="NAD(P)-bd_dom_sf"/>
</dbReference>
<comment type="caution">
    <text evidence="7">The sequence shown here is derived from an EMBL/GenBank/DDBJ whole genome shotgun (WGS) entry which is preliminary data.</text>
</comment>
<sequence length="329" mass="35235">MKVHILDDWYDVLRGLPSFAMLDEHDVTVWTDRAPDDATLAARLADADAVVLFRDRTPITAALAGQMNGPKLIAMRGQHNHVDHDALTRAGILFCSHMAVDGPSTSTAELTFGLVIAAMRYLPEQIASARAGQWQAAAPLGRNVGGKTLGLYGHGKIAGAVAGFARAFGMEVQYWGSDKGRDRARAAGETVPESREAFFATSDVVSIHKRLSPDTKGEITRADLMAMKPDSILVNTSRSGLVEKGAILAALEAGTLGRAALDVFDVEPLTDASDPLLSHPQVIPTPHVGFVTAEELDRQFTDIYALVNAFATGAPQHMVNPEAWTGDRS</sequence>
<evidence type="ECO:0000256" key="1">
    <source>
        <dbReference type="ARBA" id="ARBA00005854"/>
    </source>
</evidence>
<gene>
    <name evidence="7" type="ORF">KB874_06585</name>
</gene>
<dbReference type="EMBL" id="JAGTUU010000002">
    <property type="protein sequence ID" value="MBS0123799.1"/>
    <property type="molecule type" value="Genomic_DNA"/>
</dbReference>
<evidence type="ECO:0000259" key="6">
    <source>
        <dbReference type="Pfam" id="PF02826"/>
    </source>
</evidence>
<organism evidence="7 8">
    <name type="scientific">Thetidibacter halocola</name>
    <dbReference type="NCBI Taxonomy" id="2827239"/>
    <lineage>
        <taxon>Bacteria</taxon>
        <taxon>Pseudomonadati</taxon>
        <taxon>Pseudomonadota</taxon>
        <taxon>Alphaproteobacteria</taxon>
        <taxon>Rhodobacterales</taxon>
        <taxon>Roseobacteraceae</taxon>
        <taxon>Thetidibacter</taxon>
    </lineage>
</organism>
<evidence type="ECO:0000256" key="2">
    <source>
        <dbReference type="ARBA" id="ARBA00023002"/>
    </source>
</evidence>
<evidence type="ECO:0000256" key="3">
    <source>
        <dbReference type="ARBA" id="ARBA00023027"/>
    </source>
</evidence>
<keyword evidence="3" id="KW-0520">NAD</keyword>
<dbReference type="PANTHER" id="PTHR42789:SF1">
    <property type="entry name" value="D-ISOMER SPECIFIC 2-HYDROXYACID DEHYDROGENASE FAMILY PROTEIN (AFU_ORTHOLOGUE AFUA_6G10090)"/>
    <property type="match status" value="1"/>
</dbReference>
<keyword evidence="8" id="KW-1185">Reference proteome</keyword>
<protein>
    <submittedName>
        <fullName evidence="7">D-2-hydroxyacid dehydrogenase family protein</fullName>
    </submittedName>
</protein>
<dbReference type="SUPFAM" id="SSF52283">
    <property type="entry name" value="Formate/glycerate dehydrogenase catalytic domain-like"/>
    <property type="match status" value="1"/>
</dbReference>
<keyword evidence="2 4" id="KW-0560">Oxidoreductase</keyword>
<name>A0A8J8B7K4_9RHOB</name>
<reference evidence="7" key="1">
    <citation type="submission" date="2021-04" db="EMBL/GenBank/DDBJ databases">
        <authorList>
            <person name="Yoon J."/>
        </authorList>
    </citation>
    <scope>NUCLEOTIDE SEQUENCE</scope>
    <source>
        <strain evidence="7">KMU-90</strain>
    </source>
</reference>